<protein>
    <submittedName>
        <fullName evidence="2">Uncharacterized protein</fullName>
    </submittedName>
</protein>
<evidence type="ECO:0000313" key="3">
    <source>
        <dbReference type="Proteomes" id="UP000318571"/>
    </source>
</evidence>
<name>A0A553P9U3_TIGCA</name>
<keyword evidence="3" id="KW-1185">Reference proteome</keyword>
<reference evidence="2 3" key="1">
    <citation type="journal article" date="2018" name="Nat. Ecol. Evol.">
        <title>Genomic signatures of mitonuclear coevolution across populations of Tigriopus californicus.</title>
        <authorList>
            <person name="Barreto F.S."/>
            <person name="Watson E.T."/>
            <person name="Lima T.G."/>
            <person name="Willett C.S."/>
            <person name="Edmands S."/>
            <person name="Li W."/>
            <person name="Burton R.S."/>
        </authorList>
    </citation>
    <scope>NUCLEOTIDE SEQUENCE [LARGE SCALE GENOMIC DNA]</scope>
    <source>
        <strain evidence="2 3">San Diego</strain>
    </source>
</reference>
<dbReference type="PANTHER" id="PTHR33244:SF3">
    <property type="entry name" value="PEPTIDASE A2 DOMAIN-CONTAINING PROTEIN"/>
    <property type="match status" value="1"/>
</dbReference>
<organism evidence="2 3">
    <name type="scientific">Tigriopus californicus</name>
    <name type="common">Marine copepod</name>
    <dbReference type="NCBI Taxonomy" id="6832"/>
    <lineage>
        <taxon>Eukaryota</taxon>
        <taxon>Metazoa</taxon>
        <taxon>Ecdysozoa</taxon>
        <taxon>Arthropoda</taxon>
        <taxon>Crustacea</taxon>
        <taxon>Multicrustacea</taxon>
        <taxon>Hexanauplia</taxon>
        <taxon>Copepoda</taxon>
        <taxon>Harpacticoida</taxon>
        <taxon>Harpacticidae</taxon>
        <taxon>Tigriopus</taxon>
    </lineage>
</organism>
<evidence type="ECO:0000256" key="1">
    <source>
        <dbReference type="SAM" id="MobiDB-lite"/>
    </source>
</evidence>
<feature type="compositionally biased region" description="Basic and acidic residues" evidence="1">
    <location>
        <begin position="128"/>
        <end position="141"/>
    </location>
</feature>
<comment type="caution">
    <text evidence="2">The sequence shown here is derived from an EMBL/GenBank/DDBJ whole genome shotgun (WGS) entry which is preliminary data.</text>
</comment>
<proteinExistence type="predicted"/>
<dbReference type="Proteomes" id="UP000318571">
    <property type="component" value="Chromosome 2"/>
</dbReference>
<sequence>MFLAETASLQHNGYLAMHFEPDFQVIHKSYYDIMSSDEYKVGEKKRDDTHEKIKQKYDETAYALPPLRIGMLVWVQDPKRRLWDKMRVVEEVRDTGRSHVVTIPGGRAYVRNRRFLRPPALECSTPEDDGKHENSNEEQRPLPRTSQK</sequence>
<feature type="region of interest" description="Disordered" evidence="1">
    <location>
        <begin position="120"/>
        <end position="148"/>
    </location>
</feature>
<dbReference type="EMBL" id="VCGU01000005">
    <property type="protein sequence ID" value="TRY74444.1"/>
    <property type="molecule type" value="Genomic_DNA"/>
</dbReference>
<evidence type="ECO:0000313" key="2">
    <source>
        <dbReference type="EMBL" id="TRY74444.1"/>
    </source>
</evidence>
<dbReference type="PANTHER" id="PTHR33244">
    <property type="entry name" value="INTEGRASE CATALYTIC DOMAIN-CONTAINING PROTEIN-RELATED"/>
    <property type="match status" value="1"/>
</dbReference>
<accession>A0A553P9U3</accession>
<gene>
    <name evidence="2" type="ORF">TCAL_14102</name>
</gene>
<dbReference type="OMA" id="KYDETAY"/>
<dbReference type="AlphaFoldDB" id="A0A553P9U3"/>